<evidence type="ECO:0000256" key="9">
    <source>
        <dbReference type="ARBA" id="ARBA00023170"/>
    </source>
</evidence>
<dbReference type="Proteomes" id="UP001201812">
    <property type="component" value="Unassembled WGS sequence"/>
</dbReference>
<dbReference type="EC" id="2.7.10.1" evidence="2"/>
<evidence type="ECO:0000256" key="11">
    <source>
        <dbReference type="SAM" id="Phobius"/>
    </source>
</evidence>
<name>A0AAD4NA85_9BILA</name>
<dbReference type="GO" id="GO:0007169">
    <property type="term" value="P:cell surface receptor protein tyrosine kinase signaling pathway"/>
    <property type="evidence" value="ECO:0007669"/>
    <property type="project" value="TreeGrafter"/>
</dbReference>
<keyword evidence="3" id="KW-0808">Transferase</keyword>
<feature type="domain" description="Fibronectin type-III" evidence="14">
    <location>
        <begin position="96"/>
        <end position="190"/>
    </location>
</feature>
<dbReference type="PROSITE" id="PS50853">
    <property type="entry name" value="FN3"/>
    <property type="match status" value="1"/>
</dbReference>
<dbReference type="InterPro" id="IPR000719">
    <property type="entry name" value="Prot_kinase_dom"/>
</dbReference>
<evidence type="ECO:0000256" key="8">
    <source>
        <dbReference type="ARBA" id="ARBA00023136"/>
    </source>
</evidence>
<feature type="chain" id="PRO_5041940741" description="receptor protein-tyrosine kinase" evidence="12">
    <location>
        <begin position="23"/>
        <end position="926"/>
    </location>
</feature>
<evidence type="ECO:0000256" key="1">
    <source>
        <dbReference type="ARBA" id="ARBA00004167"/>
    </source>
</evidence>
<evidence type="ECO:0000256" key="5">
    <source>
        <dbReference type="ARBA" id="ARBA00022737"/>
    </source>
</evidence>
<evidence type="ECO:0000259" key="14">
    <source>
        <dbReference type="PROSITE" id="PS50853"/>
    </source>
</evidence>
<dbReference type="PROSITE" id="PS50011">
    <property type="entry name" value="PROTEIN_KINASE_DOM"/>
    <property type="match status" value="1"/>
</dbReference>
<dbReference type="SUPFAM" id="SSF49265">
    <property type="entry name" value="Fibronectin type III"/>
    <property type="match status" value="1"/>
</dbReference>
<keyword evidence="16" id="KW-1185">Reference proteome</keyword>
<keyword evidence="9" id="KW-0675">Receptor</keyword>
<dbReference type="PRINTS" id="PR00109">
    <property type="entry name" value="TYRKINASE"/>
</dbReference>
<dbReference type="InterPro" id="IPR011009">
    <property type="entry name" value="Kinase-like_dom_sf"/>
</dbReference>
<evidence type="ECO:0000256" key="6">
    <source>
        <dbReference type="ARBA" id="ARBA00022777"/>
    </source>
</evidence>
<dbReference type="Gene3D" id="2.60.40.10">
    <property type="entry name" value="Immunoglobulins"/>
    <property type="match status" value="1"/>
</dbReference>
<dbReference type="SMART" id="SM00219">
    <property type="entry name" value="TyrKc"/>
    <property type="match status" value="1"/>
</dbReference>
<keyword evidence="4 11" id="KW-0812">Transmembrane</keyword>
<organism evidence="15 16">
    <name type="scientific">Ditylenchus destructor</name>
    <dbReference type="NCBI Taxonomy" id="166010"/>
    <lineage>
        <taxon>Eukaryota</taxon>
        <taxon>Metazoa</taxon>
        <taxon>Ecdysozoa</taxon>
        <taxon>Nematoda</taxon>
        <taxon>Chromadorea</taxon>
        <taxon>Rhabditida</taxon>
        <taxon>Tylenchina</taxon>
        <taxon>Tylenchomorpha</taxon>
        <taxon>Sphaerularioidea</taxon>
        <taxon>Anguinidae</taxon>
        <taxon>Anguininae</taxon>
        <taxon>Ditylenchus</taxon>
    </lineage>
</organism>
<keyword evidence="7 11" id="KW-1133">Transmembrane helix</keyword>
<dbReference type="PANTHER" id="PTHR24416:SF583">
    <property type="entry name" value="RECEPTOR PROTEIN-TYROSINE KINASE"/>
    <property type="match status" value="1"/>
</dbReference>
<dbReference type="InterPro" id="IPR003961">
    <property type="entry name" value="FN3_dom"/>
</dbReference>
<dbReference type="AlphaFoldDB" id="A0AAD4NA85"/>
<dbReference type="InterPro" id="IPR013783">
    <property type="entry name" value="Ig-like_fold"/>
</dbReference>
<evidence type="ECO:0000256" key="12">
    <source>
        <dbReference type="SAM" id="SignalP"/>
    </source>
</evidence>
<dbReference type="GO" id="GO:0005886">
    <property type="term" value="C:plasma membrane"/>
    <property type="evidence" value="ECO:0007669"/>
    <property type="project" value="TreeGrafter"/>
</dbReference>
<comment type="subcellular location">
    <subcellularLocation>
        <location evidence="1">Membrane</location>
        <topology evidence="1">Single-pass membrane protein</topology>
    </subcellularLocation>
</comment>
<protein>
    <recommendedName>
        <fullName evidence="2">receptor protein-tyrosine kinase</fullName>
        <ecNumber evidence="2">2.7.10.1</ecNumber>
    </recommendedName>
</protein>
<dbReference type="Gene3D" id="1.10.510.10">
    <property type="entry name" value="Transferase(Phosphotransferase) domain 1"/>
    <property type="match status" value="1"/>
</dbReference>
<evidence type="ECO:0000256" key="2">
    <source>
        <dbReference type="ARBA" id="ARBA00011902"/>
    </source>
</evidence>
<gene>
    <name evidence="15" type="ORF">DdX_04893</name>
</gene>
<dbReference type="Pfam" id="PF07714">
    <property type="entry name" value="PK_Tyr_Ser-Thr"/>
    <property type="match status" value="1"/>
</dbReference>
<dbReference type="CDD" id="cd00192">
    <property type="entry name" value="PTKc"/>
    <property type="match status" value="1"/>
</dbReference>
<reference evidence="15" key="1">
    <citation type="submission" date="2022-01" db="EMBL/GenBank/DDBJ databases">
        <title>Genome Sequence Resource for Two Populations of Ditylenchus destructor, the Migratory Endoparasitic Phytonematode.</title>
        <authorList>
            <person name="Zhang H."/>
            <person name="Lin R."/>
            <person name="Xie B."/>
        </authorList>
    </citation>
    <scope>NUCLEOTIDE SEQUENCE</scope>
    <source>
        <strain evidence="15">BazhouSP</strain>
    </source>
</reference>
<dbReference type="FunFam" id="1.10.510.10:FF:000994">
    <property type="entry name" value="Hypoxia Inhibited Receptor tyrosine kinase"/>
    <property type="match status" value="1"/>
</dbReference>
<evidence type="ECO:0000313" key="16">
    <source>
        <dbReference type="Proteomes" id="UP001201812"/>
    </source>
</evidence>
<keyword evidence="12" id="KW-0732">Signal</keyword>
<dbReference type="GO" id="GO:0005524">
    <property type="term" value="F:ATP binding"/>
    <property type="evidence" value="ECO:0007669"/>
    <property type="project" value="InterPro"/>
</dbReference>
<dbReference type="PANTHER" id="PTHR24416">
    <property type="entry name" value="TYROSINE-PROTEIN KINASE RECEPTOR"/>
    <property type="match status" value="1"/>
</dbReference>
<dbReference type="EMBL" id="JAKKPZ010000005">
    <property type="protein sequence ID" value="KAI1720651.1"/>
    <property type="molecule type" value="Genomic_DNA"/>
</dbReference>
<dbReference type="InterPro" id="IPR008266">
    <property type="entry name" value="Tyr_kinase_AS"/>
</dbReference>
<keyword evidence="6 15" id="KW-0418">Kinase</keyword>
<dbReference type="CDD" id="cd00063">
    <property type="entry name" value="FN3"/>
    <property type="match status" value="1"/>
</dbReference>
<proteinExistence type="predicted"/>
<dbReference type="GO" id="GO:0004714">
    <property type="term" value="F:transmembrane receptor protein tyrosine kinase activity"/>
    <property type="evidence" value="ECO:0007669"/>
    <property type="project" value="UniProtKB-EC"/>
</dbReference>
<dbReference type="PROSITE" id="PS00109">
    <property type="entry name" value="PROTEIN_KINASE_TYR"/>
    <property type="match status" value="1"/>
</dbReference>
<evidence type="ECO:0000259" key="13">
    <source>
        <dbReference type="PROSITE" id="PS50011"/>
    </source>
</evidence>
<evidence type="ECO:0000256" key="4">
    <source>
        <dbReference type="ARBA" id="ARBA00022692"/>
    </source>
</evidence>
<sequence>MKRVTFPIASCAFISLLSFVQISSINSHSSESEEQSANEPHCIAWCFVAKCSNELLDHCKECRPYGEKHLCKKDDDACWSRCKDLGSGKSTEKLSAPRNLLVEYVSDFALSIKWDAVDGAQLYVVQFKDVKEERWWQDVPKLATQETQIARFVPPSRMLCDEFEFRVAAVSHASGVGEFSNSTLLGKPRPLMSAKMRVHSMELNNTPFIIDSQSEEGDAYRPNGTLTIALAYDVHSKIFCNYRWYKVERQSLEWPFGNDDLEVQPTFHMMTCADPDLGVAVPAPDFYKGKEPNTVEAKMGADMMYRRCRFVYAVEEVRSRHCGSTYHISAGYNEFSSVDITCDKVTNCKKAESSTKPPICGQIQDFDFNVINEDQVDWNDRDSRLAVNVSFTPIIRRSQTKKPLYYVAFYGNAVNYTNEEERTFLGVNMTGILGNVSNCASFMPDGSCQEISPSENSIVIGNLTKGQLYGVMICGVMDPKNLSFPSFDVKQKGLKIRNNALMIQPPEPQKGLLWTIVASIALFLMCLLLLSLFLWNRHQRDDIRSKKLKLQVMKREAEQRYTEMPKKDDLWELERRNLIIYDEKKLGSGAFGAVYLGRLIGAAKGSRDAQSTLGVNLMRAENCEVAVKMLPEYADELSKSEFLREICLMKCLGYHERLVNMLACVTNSEPYCLVVEYCSDGDLLHFLRERCAYMLKLDEEKIDYSDPNCEYSFDPDMVMTVKQLLMFAVQISYGLEYLSQKGFVHRDVAARNILVHDKHYAKIGDFGLCRYIYADSSNYKSKGGRLPVKWMSIEAIRHYEFTTSSDVWSFGVLMFEIITLGGTPYPGIQPADMLSFLENHGRIPQPDNCPDEFYAVMESCWKEKPEQRPAFPSIRQKLAAQLESITDDSCYSYLKLDAGKDYYNASKRDRIEQAGDVIDGNSTTVS</sequence>
<dbReference type="InterPro" id="IPR036116">
    <property type="entry name" value="FN3_sf"/>
</dbReference>
<feature type="domain" description="Protein kinase" evidence="13">
    <location>
        <begin position="580"/>
        <end position="894"/>
    </location>
</feature>
<keyword evidence="5" id="KW-0677">Repeat</keyword>
<keyword evidence="8 11" id="KW-0472">Membrane</keyword>
<dbReference type="InterPro" id="IPR001245">
    <property type="entry name" value="Ser-Thr/Tyr_kinase_cat_dom"/>
</dbReference>
<feature type="signal peptide" evidence="12">
    <location>
        <begin position="1"/>
        <end position="22"/>
    </location>
</feature>
<feature type="transmembrane region" description="Helical" evidence="11">
    <location>
        <begin position="512"/>
        <end position="535"/>
    </location>
</feature>
<accession>A0AAD4NA85</accession>
<dbReference type="GO" id="GO:0043235">
    <property type="term" value="C:receptor complex"/>
    <property type="evidence" value="ECO:0007669"/>
    <property type="project" value="TreeGrafter"/>
</dbReference>
<dbReference type="SUPFAM" id="SSF56112">
    <property type="entry name" value="Protein kinase-like (PK-like)"/>
    <property type="match status" value="1"/>
</dbReference>
<evidence type="ECO:0000256" key="10">
    <source>
        <dbReference type="ARBA" id="ARBA00023180"/>
    </source>
</evidence>
<dbReference type="InterPro" id="IPR050122">
    <property type="entry name" value="RTK"/>
</dbReference>
<dbReference type="Gene3D" id="3.30.200.20">
    <property type="entry name" value="Phosphorylase Kinase, domain 1"/>
    <property type="match status" value="1"/>
</dbReference>
<dbReference type="InterPro" id="IPR020635">
    <property type="entry name" value="Tyr_kinase_cat_dom"/>
</dbReference>
<evidence type="ECO:0000256" key="7">
    <source>
        <dbReference type="ARBA" id="ARBA00022989"/>
    </source>
</evidence>
<evidence type="ECO:0000256" key="3">
    <source>
        <dbReference type="ARBA" id="ARBA00022679"/>
    </source>
</evidence>
<comment type="caution">
    <text evidence="15">The sequence shown here is derived from an EMBL/GenBank/DDBJ whole genome shotgun (WGS) entry which is preliminary data.</text>
</comment>
<keyword evidence="10" id="KW-0325">Glycoprotein</keyword>
<evidence type="ECO:0000313" key="15">
    <source>
        <dbReference type="EMBL" id="KAI1720651.1"/>
    </source>
</evidence>